<keyword evidence="3" id="KW-1133">Transmembrane helix</keyword>
<dbReference type="Gene3D" id="3.40.50.300">
    <property type="entry name" value="P-loop containing nucleotide triphosphate hydrolases"/>
    <property type="match status" value="1"/>
</dbReference>
<proteinExistence type="inferred from homology"/>
<evidence type="ECO:0000256" key="1">
    <source>
        <dbReference type="RuleBase" id="RU004560"/>
    </source>
</evidence>
<keyword evidence="1" id="KW-0547">Nucleotide-binding</keyword>
<feature type="domain" description="Septin-type G" evidence="4">
    <location>
        <begin position="241"/>
        <end position="341"/>
    </location>
</feature>
<protein>
    <submittedName>
        <fullName evidence="5">9329_t:CDS:1</fullName>
    </submittedName>
</protein>
<keyword evidence="3" id="KW-0472">Membrane</keyword>
<gene>
    <name evidence="5" type="ORF">PBRASI_LOCUS7640</name>
</gene>
<organism evidence="5 6">
    <name type="scientific">Paraglomus brasilianum</name>
    <dbReference type="NCBI Taxonomy" id="144538"/>
    <lineage>
        <taxon>Eukaryota</taxon>
        <taxon>Fungi</taxon>
        <taxon>Fungi incertae sedis</taxon>
        <taxon>Mucoromycota</taxon>
        <taxon>Glomeromycotina</taxon>
        <taxon>Glomeromycetes</taxon>
        <taxon>Paraglomerales</taxon>
        <taxon>Paraglomeraceae</taxon>
        <taxon>Paraglomus</taxon>
    </lineage>
</organism>
<name>A0A9N9CEU5_9GLOM</name>
<dbReference type="Proteomes" id="UP000789739">
    <property type="component" value="Unassembled WGS sequence"/>
</dbReference>
<evidence type="ECO:0000259" key="4">
    <source>
        <dbReference type="Pfam" id="PF00735"/>
    </source>
</evidence>
<dbReference type="Pfam" id="PF00735">
    <property type="entry name" value="Septin"/>
    <property type="match status" value="1"/>
</dbReference>
<feature type="compositionally biased region" description="Basic and acidic residues" evidence="2">
    <location>
        <begin position="13"/>
        <end position="29"/>
    </location>
</feature>
<sequence>MSEDRQSTSSNTDDIKNADTDNTRSPERRSRPRSSRSSSVDSFEIVQPTGTELSDEGLTKPLAGKPSPYQRNHHSRHGSLHSFAESIPSSPKHELTLNTSPTKIDEGDDFESIPSPTYTERSDDCNDDEEANESDKTDRFAQLRDLNPHQFGFPTNFRVLYAGYPANERLKNDVFQKMSEALSQIFWEEADRNLPPTVDVRPEKRMVICPVTNYPDSGKPELGHYPDSGVAVTEADFTNRRLREILDYLDNQFAKKENDDDLVDLCVYFLPPDDKKIPSELLTTMKQLQEKVTLLPLLTADNPGPDELSTIRQRLLQFLQQNGIDIFVWKDDKLVQKNNEETGRQKWIKTVYTRTLLTVEEFTELDIEAMFEDFRLLRSRALEFRKERVKREIVQRRIRSVEKMVEFVRSFLMMVFILGVAYFFFLSMWTYGEFSVIPEDIRESLQVVSSATSRLQQDYSWQYADTFTFDDSQHSRLVEVYQVTRSRFVIDTYDRKQTSRGVTRAYEAIVLHNAKVLRRHDVAGIGDGRYSFDIDTSDAIGSVYVAVRDKNGDIVRVVPWLNHKMIEPVRQPNTPSARNANNSPQNYYSYDVVRSNVVRHAQQVYSMALSVGGQLADNAKIIFNYVKKQADHFTAYIAEELDEWVPYIWNQIASLASEATEKAKRGAGKIKRYVASKADF</sequence>
<dbReference type="AlphaFoldDB" id="A0A9N9CEU5"/>
<feature type="transmembrane region" description="Helical" evidence="3">
    <location>
        <begin position="407"/>
        <end position="431"/>
    </location>
</feature>
<dbReference type="InterPro" id="IPR030379">
    <property type="entry name" value="G_SEPTIN_dom"/>
</dbReference>
<feature type="region of interest" description="Disordered" evidence="2">
    <location>
        <begin position="1"/>
        <end position="143"/>
    </location>
</feature>
<comment type="caution">
    <text evidence="5">The sequence shown here is derived from an EMBL/GenBank/DDBJ whole genome shotgun (WGS) entry which is preliminary data.</text>
</comment>
<feature type="compositionally biased region" description="Basic and acidic residues" evidence="2">
    <location>
        <begin position="133"/>
        <end position="142"/>
    </location>
</feature>
<comment type="similarity">
    <text evidence="1">Belongs to the TRAFAC class TrmE-Era-EngA-EngB-Septin-like GTPase superfamily. Septin GTPase family.</text>
</comment>
<evidence type="ECO:0000256" key="3">
    <source>
        <dbReference type="SAM" id="Phobius"/>
    </source>
</evidence>
<evidence type="ECO:0000256" key="2">
    <source>
        <dbReference type="SAM" id="MobiDB-lite"/>
    </source>
</evidence>
<evidence type="ECO:0000313" key="6">
    <source>
        <dbReference type="Proteomes" id="UP000789739"/>
    </source>
</evidence>
<evidence type="ECO:0000313" key="5">
    <source>
        <dbReference type="EMBL" id="CAG8600973.1"/>
    </source>
</evidence>
<dbReference type="EMBL" id="CAJVPI010001212">
    <property type="protein sequence ID" value="CAG8600973.1"/>
    <property type="molecule type" value="Genomic_DNA"/>
</dbReference>
<accession>A0A9N9CEU5</accession>
<keyword evidence="6" id="KW-1185">Reference proteome</keyword>
<dbReference type="GO" id="GO:0005525">
    <property type="term" value="F:GTP binding"/>
    <property type="evidence" value="ECO:0007669"/>
    <property type="project" value="UniProtKB-KW"/>
</dbReference>
<reference evidence="5" key="1">
    <citation type="submission" date="2021-06" db="EMBL/GenBank/DDBJ databases">
        <authorList>
            <person name="Kallberg Y."/>
            <person name="Tangrot J."/>
            <person name="Rosling A."/>
        </authorList>
    </citation>
    <scope>NUCLEOTIDE SEQUENCE</scope>
    <source>
        <strain evidence="5">BR232B</strain>
    </source>
</reference>
<keyword evidence="1" id="KW-0342">GTP-binding</keyword>
<dbReference type="OrthoDB" id="2330053at2759"/>
<keyword evidence="3" id="KW-0812">Transmembrane</keyword>
<dbReference type="InterPro" id="IPR027417">
    <property type="entry name" value="P-loop_NTPase"/>
</dbReference>